<dbReference type="Proteomes" id="UP000232323">
    <property type="component" value="Unassembled WGS sequence"/>
</dbReference>
<sequence length="131" mass="14042">MIDILRFLAPTSCDTNTFLRDTSLINTSSTTLVDSYSFFVDFLQTAKKMPGSGYGVAAGLLPAILFGGVLGAGCGTVLLYGGAVDEDPTIENIFEEKVQAHSVKESNLAIKAASVMEPRNRYFRGFAAMFA</sequence>
<gene>
    <name evidence="2" type="ORF">CEUSTIGMA_g8409.t1</name>
</gene>
<reference evidence="2 3" key="1">
    <citation type="submission" date="2017-08" db="EMBL/GenBank/DDBJ databases">
        <title>Acidophilic green algal genome provides insights into adaptation to an acidic environment.</title>
        <authorList>
            <person name="Hirooka S."/>
            <person name="Hirose Y."/>
            <person name="Kanesaki Y."/>
            <person name="Higuchi S."/>
            <person name="Fujiwara T."/>
            <person name="Onuma R."/>
            <person name="Era A."/>
            <person name="Ohbayashi R."/>
            <person name="Uzuka A."/>
            <person name="Nozaki H."/>
            <person name="Yoshikawa H."/>
            <person name="Miyagishima S.Y."/>
        </authorList>
    </citation>
    <scope>NUCLEOTIDE SEQUENCE [LARGE SCALE GENOMIC DNA]</scope>
    <source>
        <strain evidence="2 3">NIES-2499</strain>
    </source>
</reference>
<accession>A0A250XD18</accession>
<evidence type="ECO:0000313" key="3">
    <source>
        <dbReference type="Proteomes" id="UP000232323"/>
    </source>
</evidence>
<evidence type="ECO:0000256" key="1">
    <source>
        <dbReference type="SAM" id="Phobius"/>
    </source>
</evidence>
<keyword evidence="3" id="KW-1185">Reference proteome</keyword>
<keyword evidence="1" id="KW-0472">Membrane</keyword>
<keyword evidence="1" id="KW-0812">Transmembrane</keyword>
<feature type="transmembrane region" description="Helical" evidence="1">
    <location>
        <begin position="54"/>
        <end position="80"/>
    </location>
</feature>
<protein>
    <submittedName>
        <fullName evidence="2">Uncharacterized protein</fullName>
    </submittedName>
</protein>
<dbReference type="EMBL" id="BEGY01000059">
    <property type="protein sequence ID" value="GAX80974.1"/>
    <property type="molecule type" value="Genomic_DNA"/>
</dbReference>
<proteinExistence type="predicted"/>
<keyword evidence="1" id="KW-1133">Transmembrane helix</keyword>
<organism evidence="2 3">
    <name type="scientific">Chlamydomonas eustigma</name>
    <dbReference type="NCBI Taxonomy" id="1157962"/>
    <lineage>
        <taxon>Eukaryota</taxon>
        <taxon>Viridiplantae</taxon>
        <taxon>Chlorophyta</taxon>
        <taxon>core chlorophytes</taxon>
        <taxon>Chlorophyceae</taxon>
        <taxon>CS clade</taxon>
        <taxon>Chlamydomonadales</taxon>
        <taxon>Chlamydomonadaceae</taxon>
        <taxon>Chlamydomonas</taxon>
    </lineage>
</organism>
<evidence type="ECO:0000313" key="2">
    <source>
        <dbReference type="EMBL" id="GAX80974.1"/>
    </source>
</evidence>
<name>A0A250XD18_9CHLO</name>
<comment type="caution">
    <text evidence="2">The sequence shown here is derived from an EMBL/GenBank/DDBJ whole genome shotgun (WGS) entry which is preliminary data.</text>
</comment>
<dbReference type="AlphaFoldDB" id="A0A250XD18"/>